<evidence type="ECO:0000313" key="2">
    <source>
        <dbReference type="Proteomes" id="UP001165101"/>
    </source>
</evidence>
<proteinExistence type="predicted"/>
<reference evidence="1" key="1">
    <citation type="submission" date="2023-04" db="EMBL/GenBank/DDBJ databases">
        <title>Candida boidinii NBRC 1967.</title>
        <authorList>
            <person name="Ichikawa N."/>
            <person name="Sato H."/>
            <person name="Tonouchi N."/>
        </authorList>
    </citation>
    <scope>NUCLEOTIDE SEQUENCE</scope>
    <source>
        <strain evidence="1">NBRC 1967</strain>
    </source>
</reference>
<sequence>MQLIESVKQSSWDIRLLWISVFTRMMSFGLTNQILTLYLKEIGILESKIGLFMTLTLVGDTVISMFLTWNANKIGNRRIMSIGSLLMVLSGITFFSGTENYYILLLSAIFGVISPSGDETGPFKSIEESVIAKLTPLHFRHEIYAIHWMLGALANALGSLLAGYAIDILISHYKLNNQSAYRISFIIYISLSLIKFISINFLSSNCDTNQNTSLNSNANTSTTTNSISHRNSRLSLDESSVLSSSSINNNNHNNNNTNNNNILESEPLVSKLKNKPSFASTSTALESSATVADDSLTSYGSSSSPVLSGSGSGSGLGAGSPVDERTSLITSTIEHNTATGLSQETQSLLIKLVIPFMIDSLGYGFMTNAWIVYYFKLNFKLSASILGSLFFITSLVQCLSSIPSVYLSYTYGPIKSFMITQLPCGLFFMLIPILGNSIYSNGHGLTISSILLILQQFLSSMDVVPRQILLTSLISNYELVKVLGIVNIGKTFARCIGPIFTGYLAELGLLYTCFIIAGGLLILSNLLLTFSFINLDHIIKSRHTTRV</sequence>
<dbReference type="Proteomes" id="UP001165101">
    <property type="component" value="Unassembled WGS sequence"/>
</dbReference>
<evidence type="ECO:0000313" key="1">
    <source>
        <dbReference type="EMBL" id="GME93285.1"/>
    </source>
</evidence>
<accession>A0ACB5TT32</accession>
<keyword evidence="2" id="KW-1185">Reference proteome</keyword>
<protein>
    <submittedName>
        <fullName evidence="1">Unnamed protein product</fullName>
    </submittedName>
</protein>
<organism evidence="1 2">
    <name type="scientific">Candida boidinii</name>
    <name type="common">Yeast</name>
    <dbReference type="NCBI Taxonomy" id="5477"/>
    <lineage>
        <taxon>Eukaryota</taxon>
        <taxon>Fungi</taxon>
        <taxon>Dikarya</taxon>
        <taxon>Ascomycota</taxon>
        <taxon>Saccharomycotina</taxon>
        <taxon>Pichiomycetes</taxon>
        <taxon>Pichiales</taxon>
        <taxon>Pichiaceae</taxon>
        <taxon>Ogataea</taxon>
        <taxon>Ogataea/Candida clade</taxon>
    </lineage>
</organism>
<comment type="caution">
    <text evidence="1">The sequence shown here is derived from an EMBL/GenBank/DDBJ whole genome shotgun (WGS) entry which is preliminary data.</text>
</comment>
<dbReference type="EMBL" id="BSXV01001584">
    <property type="protein sequence ID" value="GME93285.1"/>
    <property type="molecule type" value="Genomic_DNA"/>
</dbReference>
<name>A0ACB5TT32_CANBO</name>
<gene>
    <name evidence="1" type="ORF">Cboi01_000308000</name>
</gene>